<evidence type="ECO:0000256" key="2">
    <source>
        <dbReference type="ARBA" id="ARBA00022741"/>
    </source>
</evidence>
<dbReference type="Pfam" id="PF08423">
    <property type="entry name" value="Rad51"/>
    <property type="match status" value="1"/>
</dbReference>
<keyword evidence="8" id="KW-0812">Transmembrane</keyword>
<keyword evidence="3" id="KW-0227">DNA damage</keyword>
<feature type="domain" description="RecA family profile 1" evidence="9">
    <location>
        <begin position="6"/>
        <end position="172"/>
    </location>
</feature>
<evidence type="ECO:0000256" key="7">
    <source>
        <dbReference type="ARBA" id="ARBA00040674"/>
    </source>
</evidence>
<keyword evidence="8" id="KW-0472">Membrane</keyword>
<keyword evidence="6" id="KW-0539">Nucleus</keyword>
<evidence type="ECO:0000256" key="8">
    <source>
        <dbReference type="SAM" id="Phobius"/>
    </source>
</evidence>
<accession>A0ABV2ALY6</accession>
<dbReference type="PROSITE" id="PS50162">
    <property type="entry name" value="RECA_2"/>
    <property type="match status" value="1"/>
</dbReference>
<dbReference type="InterPro" id="IPR013632">
    <property type="entry name" value="Rad51_C"/>
</dbReference>
<evidence type="ECO:0000256" key="3">
    <source>
        <dbReference type="ARBA" id="ARBA00022763"/>
    </source>
</evidence>
<dbReference type="EMBL" id="JBDODL010000613">
    <property type="protein sequence ID" value="MES1920332.1"/>
    <property type="molecule type" value="Genomic_DNA"/>
</dbReference>
<dbReference type="PANTHER" id="PTHR46239">
    <property type="entry name" value="DNA REPAIR PROTEIN RAD51 HOMOLOG 3 RAD51C"/>
    <property type="match status" value="1"/>
</dbReference>
<keyword evidence="5" id="KW-0234">DNA repair</keyword>
<dbReference type="InterPro" id="IPR027417">
    <property type="entry name" value="P-loop_NTPase"/>
</dbReference>
<sequence>MKACSQSIKIPSGLSPPLSHFETGKIYEIFGRPGIGKTQLCLQLCLNLQRFSHDSPTAFYFDTEGGFSMERVIEMATSLAPSDSFSEPIEISNIRIFRTFGLLDFMRNFKDVENYIDENSNVKLIVIDSLSFPIRCFGGTMTERNRLIKPFLQKLVLVAIKFALVIVVVNHVTTRRKNDNTFRIESKMGLNNNKTEEEFESIADTRIKMNWVGNKRMATNVKSGEAKPFRIDGNGVFPEIKTIF</sequence>
<proteinExistence type="predicted"/>
<name>A0ABV2ALY6_9EUKA</name>
<dbReference type="InterPro" id="IPR052093">
    <property type="entry name" value="HR_Repair_Mediator"/>
</dbReference>
<evidence type="ECO:0000259" key="9">
    <source>
        <dbReference type="PROSITE" id="PS50162"/>
    </source>
</evidence>
<evidence type="ECO:0000256" key="1">
    <source>
        <dbReference type="ARBA" id="ARBA00004123"/>
    </source>
</evidence>
<feature type="transmembrane region" description="Helical" evidence="8">
    <location>
        <begin position="151"/>
        <end position="172"/>
    </location>
</feature>
<dbReference type="InterPro" id="IPR003593">
    <property type="entry name" value="AAA+_ATPase"/>
</dbReference>
<comment type="caution">
    <text evidence="10">The sequence shown here is derived from an EMBL/GenBank/DDBJ whole genome shotgun (WGS) entry which is preliminary data.</text>
</comment>
<comment type="subcellular location">
    <subcellularLocation>
        <location evidence="1">Nucleus</location>
    </subcellularLocation>
</comment>
<dbReference type="SUPFAM" id="SSF52540">
    <property type="entry name" value="P-loop containing nucleoside triphosphate hydrolases"/>
    <property type="match status" value="1"/>
</dbReference>
<dbReference type="Gene3D" id="3.40.50.300">
    <property type="entry name" value="P-loop containing nucleotide triphosphate hydrolases"/>
    <property type="match status" value="1"/>
</dbReference>
<evidence type="ECO:0000256" key="6">
    <source>
        <dbReference type="ARBA" id="ARBA00023242"/>
    </source>
</evidence>
<organism evidence="10 11">
    <name type="scientific">Bonamia ostreae</name>
    <dbReference type="NCBI Taxonomy" id="126728"/>
    <lineage>
        <taxon>Eukaryota</taxon>
        <taxon>Sar</taxon>
        <taxon>Rhizaria</taxon>
        <taxon>Endomyxa</taxon>
        <taxon>Ascetosporea</taxon>
        <taxon>Haplosporida</taxon>
        <taxon>Bonamia</taxon>
    </lineage>
</organism>
<evidence type="ECO:0000256" key="4">
    <source>
        <dbReference type="ARBA" id="ARBA00022840"/>
    </source>
</evidence>
<dbReference type="InterPro" id="IPR020588">
    <property type="entry name" value="RecA_ATP-bd"/>
</dbReference>
<evidence type="ECO:0000313" key="11">
    <source>
        <dbReference type="Proteomes" id="UP001439008"/>
    </source>
</evidence>
<keyword evidence="4" id="KW-0067">ATP-binding</keyword>
<keyword evidence="8" id="KW-1133">Transmembrane helix</keyword>
<gene>
    <name evidence="10" type="primary">RAD51C</name>
    <name evidence="10" type="ORF">MHBO_002012</name>
</gene>
<dbReference type="Proteomes" id="UP001439008">
    <property type="component" value="Unassembled WGS sequence"/>
</dbReference>
<keyword evidence="2" id="KW-0547">Nucleotide-binding</keyword>
<dbReference type="SMART" id="SM00382">
    <property type="entry name" value="AAA"/>
    <property type="match status" value="1"/>
</dbReference>
<protein>
    <recommendedName>
        <fullName evidence="7">DNA repair protein RAD51 homolog 3</fullName>
    </recommendedName>
</protein>
<evidence type="ECO:0000313" key="10">
    <source>
        <dbReference type="EMBL" id="MES1920332.1"/>
    </source>
</evidence>
<evidence type="ECO:0000256" key="5">
    <source>
        <dbReference type="ARBA" id="ARBA00023204"/>
    </source>
</evidence>
<dbReference type="PANTHER" id="PTHR46239:SF1">
    <property type="entry name" value="DNA REPAIR PROTEIN RAD51 HOMOLOG 3"/>
    <property type="match status" value="1"/>
</dbReference>
<reference evidence="10 11" key="1">
    <citation type="journal article" date="2024" name="BMC Biol.">
        <title>Comparative genomics of Ascetosporea gives new insight into the evolutionary basis for animal parasitism in Rhizaria.</title>
        <authorList>
            <person name="Hiltunen Thoren M."/>
            <person name="Onut-Brannstrom I."/>
            <person name="Alfjorden A."/>
            <person name="Peckova H."/>
            <person name="Swords F."/>
            <person name="Hooper C."/>
            <person name="Holzer A.S."/>
            <person name="Bass D."/>
            <person name="Burki F."/>
        </authorList>
    </citation>
    <scope>NUCLEOTIDE SEQUENCE [LARGE SCALE GENOMIC DNA]</scope>
    <source>
        <strain evidence="10">20-A016</strain>
    </source>
</reference>
<keyword evidence="11" id="KW-1185">Reference proteome</keyword>